<feature type="binding site" evidence="11">
    <location>
        <begin position="393"/>
        <end position="394"/>
    </location>
    <ligand>
        <name>UDP</name>
        <dbReference type="ChEBI" id="CHEBI:58223"/>
    </ligand>
</feature>
<dbReference type="GO" id="GO:0000166">
    <property type="term" value="F:nucleotide binding"/>
    <property type="evidence" value="ECO:0007669"/>
    <property type="project" value="UniProtKB-KW"/>
</dbReference>
<dbReference type="RefSeq" id="WP_182578880.1">
    <property type="nucleotide sequence ID" value="NZ_JACIVE010000060.1"/>
</dbReference>
<dbReference type="CDD" id="cd04949">
    <property type="entry name" value="GT4_GtfA-like"/>
    <property type="match status" value="1"/>
</dbReference>
<dbReference type="InterPro" id="IPR014267">
    <property type="entry name" value="GtfA"/>
</dbReference>
<keyword evidence="5 11" id="KW-0963">Cytoplasm</keyword>
<evidence type="ECO:0000256" key="5">
    <source>
        <dbReference type="ARBA" id="ARBA00022490"/>
    </source>
</evidence>
<evidence type="ECO:0000256" key="1">
    <source>
        <dbReference type="ARBA" id="ARBA00004202"/>
    </source>
</evidence>
<reference evidence="13 15" key="1">
    <citation type="submission" date="2020-07" db="EMBL/GenBank/DDBJ databases">
        <title>Description of Limosilactobacillus balticus sp. nov., Limosilactobacillus agrestis sp. nov., Limosilactobacillus albertensis sp. nov., Limosilactobacillus rudii sp. nov., Limosilactobacillus fastidiosus sp. nov., five novel Limosilactobacillus species isolated from the vertebrate gastrointestinal tract, and proposal of 6 subspecies of Limosilactobacillus reuteri adapted to the gastrointestinal tract of specific vertebrate hosts.</title>
        <authorList>
            <person name="Li F."/>
            <person name="Cheng C."/>
            <person name="Zheng J."/>
            <person name="Quevedo R.M."/>
            <person name="Li J."/>
            <person name="Roos S."/>
            <person name="Gaenzle M.G."/>
            <person name="Walter J."/>
        </authorList>
    </citation>
    <scope>NUCLEOTIDE SEQUENCE [LARGE SCALE GENOMIC DNA]</scope>
    <source>
        <strain evidence="13 15">BG-MG3-A</strain>
    </source>
</reference>
<reference evidence="14 16" key="2">
    <citation type="submission" date="2021-12" db="EMBL/GenBank/DDBJ databases">
        <title>A phylogenomic analysis of Limosilactobacillus reuteri reveals ancient and stable evolutionary relationships with rodents and birds and zoonotic transmission to humans.</title>
        <authorList>
            <person name="Li F."/>
            <person name="Li X."/>
            <person name="Cheng C."/>
            <person name="Tollenaar S."/>
            <person name="Zhang J.S."/>
            <person name="Simpson D."/>
            <person name="Tasseva G."/>
            <person name="Perez-Munoz M.E."/>
            <person name="Frese S."/>
            <person name="Gaenzle M.G."/>
            <person name="Walter J."/>
            <person name="Zheng J."/>
        </authorList>
    </citation>
    <scope>NUCLEOTIDE SEQUENCE [LARGE SCALE GENOMIC DNA]</scope>
    <source>
        <strain evidence="14 16">BG-MG3-B</strain>
    </source>
</reference>
<dbReference type="NCBIfam" id="TIGR02918">
    <property type="entry name" value="accessory Sec system glycosyltransferase GtfA"/>
    <property type="match status" value="1"/>
</dbReference>
<feature type="binding site" evidence="11">
    <location>
        <position position="251"/>
    </location>
    <ligand>
        <name>N-acetyl-D-glucosamine</name>
        <dbReference type="ChEBI" id="CHEBI:506227"/>
    </ligand>
</feature>
<dbReference type="PANTHER" id="PTHR12526:SF629">
    <property type="entry name" value="TEICHURONIC ACID BIOSYNTHESIS GLYCOSYLTRANSFERASE TUAH-RELATED"/>
    <property type="match status" value="1"/>
</dbReference>
<dbReference type="Pfam" id="PF13692">
    <property type="entry name" value="Glyco_trans_1_4"/>
    <property type="match status" value="1"/>
</dbReference>
<dbReference type="Pfam" id="PF22145">
    <property type="entry name" value="GtfA_EBD"/>
    <property type="match status" value="1"/>
</dbReference>
<evidence type="ECO:0000256" key="7">
    <source>
        <dbReference type="ARBA" id="ARBA00022679"/>
    </source>
</evidence>
<comment type="catalytic activity">
    <reaction evidence="10 11">
        <text>L-seryl-[protein] + UDP-N-acetyl-alpha-D-glucosamine = 3-O-[N-acetyl-alpha-D-glucosaminyl]-L-seryl-[protein] + UDP + H(+)</text>
        <dbReference type="Rhea" id="RHEA:59872"/>
        <dbReference type="Rhea" id="RHEA-COMP:9863"/>
        <dbReference type="Rhea" id="RHEA-COMP:15471"/>
        <dbReference type="ChEBI" id="CHEBI:15378"/>
        <dbReference type="ChEBI" id="CHEBI:29999"/>
        <dbReference type="ChEBI" id="CHEBI:57705"/>
        <dbReference type="ChEBI" id="CHEBI:58223"/>
        <dbReference type="ChEBI" id="CHEBI:143279"/>
    </reaction>
</comment>
<keyword evidence="16" id="KW-1185">Reference proteome</keyword>
<evidence type="ECO:0000256" key="2">
    <source>
        <dbReference type="ARBA" id="ARBA00004922"/>
    </source>
</evidence>
<feature type="binding site" evidence="11">
    <location>
        <begin position="413"/>
        <end position="416"/>
    </location>
    <ligand>
        <name>N-acetyl-D-glucosamine</name>
        <dbReference type="ChEBI" id="CHEBI:506227"/>
    </ligand>
</feature>
<dbReference type="GO" id="GO:0016757">
    <property type="term" value="F:glycosyltransferase activity"/>
    <property type="evidence" value="ECO:0007669"/>
    <property type="project" value="UniProtKB-UniRule"/>
</dbReference>
<accession>A0A7W3UI39</accession>
<dbReference type="GO" id="GO:0005737">
    <property type="term" value="C:cytoplasm"/>
    <property type="evidence" value="ECO:0007669"/>
    <property type="project" value="UniProtKB-SubCell"/>
</dbReference>
<dbReference type="PANTHER" id="PTHR12526">
    <property type="entry name" value="GLYCOSYLTRANSFERASE"/>
    <property type="match status" value="1"/>
</dbReference>
<keyword evidence="9 11" id="KW-0472">Membrane</keyword>
<evidence type="ECO:0000313" key="15">
    <source>
        <dbReference type="Proteomes" id="UP000534578"/>
    </source>
</evidence>
<evidence type="ECO:0000313" key="13">
    <source>
        <dbReference type="EMBL" id="MBB1096019.1"/>
    </source>
</evidence>
<comment type="pathway">
    <text evidence="2 11">Protein modification; protein glycosylation.</text>
</comment>
<organism evidence="13 15">
    <name type="scientific">Limosilactobacillus agrestis</name>
    <dbReference type="NCBI Taxonomy" id="2759748"/>
    <lineage>
        <taxon>Bacteria</taxon>
        <taxon>Bacillati</taxon>
        <taxon>Bacillota</taxon>
        <taxon>Bacilli</taxon>
        <taxon>Lactobacillales</taxon>
        <taxon>Lactobacillaceae</taxon>
        <taxon>Limosilactobacillus</taxon>
    </lineage>
</organism>
<gene>
    <name evidence="11 13" type="primary">gtfA</name>
    <name evidence="13" type="ORF">H5R92_07520</name>
    <name evidence="14" type="ORF">LTY36_09475</name>
</gene>
<dbReference type="GO" id="GO:0005886">
    <property type="term" value="C:plasma membrane"/>
    <property type="evidence" value="ECO:0007669"/>
    <property type="project" value="UniProtKB-SubCell"/>
</dbReference>
<evidence type="ECO:0000313" key="14">
    <source>
        <dbReference type="EMBL" id="MCD7131408.1"/>
    </source>
</evidence>
<name>A0A7W3UI39_9LACO</name>
<dbReference type="EC" id="2.4.1.-" evidence="11"/>
<protein>
    <recommendedName>
        <fullName evidence="11">UDP-N-acetylglucosamine--peptide N-acetylglucosaminyltransferase GtfA subunit</fullName>
        <ecNumber evidence="11">2.4.1.-</ecNumber>
    </recommendedName>
    <alternativeName>
        <fullName evidence="11">Glycosyltransferase GtfA</fullName>
    </alternativeName>
</protein>
<dbReference type="FunFam" id="3.40.50.2000:FF:000196">
    <property type="entry name" value="UDP-N-acetylglucosamine--peptide N-acetylglucosaminyltransferase GtfA subunit"/>
    <property type="match status" value="1"/>
</dbReference>
<evidence type="ECO:0000256" key="4">
    <source>
        <dbReference type="ARBA" id="ARBA00022475"/>
    </source>
</evidence>
<evidence type="ECO:0000256" key="8">
    <source>
        <dbReference type="ARBA" id="ARBA00022741"/>
    </source>
</evidence>
<dbReference type="SUPFAM" id="SSF53756">
    <property type="entry name" value="UDP-Glycosyltransferase/glycogen phosphorylase"/>
    <property type="match status" value="1"/>
</dbReference>
<dbReference type="HAMAP" id="MF_01472">
    <property type="entry name" value="GtfA"/>
    <property type="match status" value="1"/>
</dbReference>
<dbReference type="AlphaFoldDB" id="A0A7W3UI39"/>
<feature type="binding site" evidence="11">
    <location>
        <begin position="16"/>
        <end position="19"/>
    </location>
    <ligand>
        <name>UDP</name>
        <dbReference type="ChEBI" id="CHEBI:58223"/>
    </ligand>
</feature>
<sequence>MTVYNINLGIGWASSGVEYAQAYRAKAFRTMKIPAKFIFSDLILANNIEDLTKNIGFTDDQIIWLYNFFTDVKIAPSDYPLDQLVNDLNLQNREHKKIVSDNGKECQYILAQENLIIVVRMHDKDKETIDQVSYVYNQQMVKRDFYSYVKYASEYYAGTAKDNHVTYREFFNEDGSLAYTQYLDNGKEMYEFPNQRMYYSKNALYAEMIKELKLQDDDFVILDRMDEDKQLNNGQIIFENYHPAKLIVVVHADHYDPHFTSKQNILWNNFYEYQFTHTDNVASYIVATEKQKELLAKQQKHYRHANPRIDVIPVGSLPQLTVPKKERKPHSIITASRLAVEKHVDWLVKAVIEAHKKINDISLDIYGQGAERSRLEQLIKANHAETYIHLMGQRNLNDIYPKYSAYVAASTSEGFGLSLLEAVGAGLPMIGFDVPYGNQTFIEDGKNGYLLPYNEEWADQKKYESLSKAIVKLFSDDGKLTEFSNHSYKLAKPYLTENVAKSWKKVLEELSND</sequence>
<comment type="caution">
    <text evidence="13">The sequence shown here is derived from an EMBL/GenBank/DDBJ whole genome shotgun (WGS) entry which is preliminary data.</text>
</comment>
<evidence type="ECO:0000313" key="16">
    <source>
        <dbReference type="Proteomes" id="UP001199710"/>
    </source>
</evidence>
<evidence type="ECO:0000256" key="9">
    <source>
        <dbReference type="ARBA" id="ARBA00023136"/>
    </source>
</evidence>
<evidence type="ECO:0000256" key="10">
    <source>
        <dbReference type="ARBA" id="ARBA00052053"/>
    </source>
</evidence>
<dbReference type="GO" id="GO:0017122">
    <property type="term" value="C:protein N-acetylglucosaminyltransferase complex"/>
    <property type="evidence" value="ECO:0007669"/>
    <property type="project" value="UniProtKB-UniRule"/>
</dbReference>
<dbReference type="Gene3D" id="3.40.50.2000">
    <property type="entry name" value="Glycogen Phosphorylase B"/>
    <property type="match status" value="2"/>
</dbReference>
<comment type="similarity">
    <text evidence="3 11">Belongs to the glycosyltransferase group 1 family. Glycosyltransferase 4 subfamily.</text>
</comment>
<keyword evidence="4 11" id="KW-1003">Cell membrane</keyword>
<evidence type="ECO:0000256" key="3">
    <source>
        <dbReference type="ARBA" id="ARBA00009481"/>
    </source>
</evidence>
<keyword evidence="8 11" id="KW-0547">Nucleotide-binding</keyword>
<dbReference type="Proteomes" id="UP000534578">
    <property type="component" value="Unassembled WGS sequence"/>
</dbReference>
<dbReference type="EMBL" id="JACIVE010000060">
    <property type="protein sequence ID" value="MBB1096019.1"/>
    <property type="molecule type" value="Genomic_DNA"/>
</dbReference>
<dbReference type="InterPro" id="IPR054396">
    <property type="entry name" value="GtfA_EBD"/>
</dbReference>
<keyword evidence="7 11" id="KW-0808">Transferase</keyword>
<dbReference type="UniPathway" id="UPA00378"/>
<keyword evidence="6 11" id="KW-0328">Glycosyltransferase</keyword>
<evidence type="ECO:0000259" key="12">
    <source>
        <dbReference type="Pfam" id="PF22145"/>
    </source>
</evidence>
<dbReference type="EMBL" id="JAJPDE010000078">
    <property type="protein sequence ID" value="MCD7131408.1"/>
    <property type="molecule type" value="Genomic_DNA"/>
</dbReference>
<comment type="subcellular location">
    <subcellularLocation>
        <location evidence="1 11">Cell membrane</location>
        <topology evidence="1 11">Peripheral membrane protein</topology>
    </subcellularLocation>
    <subcellularLocation>
        <location evidence="11">Cytoplasm</location>
    </subcellularLocation>
    <text evidence="11">Cell membrane association requires GtfB.</text>
</comment>
<evidence type="ECO:0000256" key="11">
    <source>
        <dbReference type="HAMAP-Rule" id="MF_01472"/>
    </source>
</evidence>
<comment type="function">
    <text evidence="11">Required for polymorphic O-glycosylation of the serine-rich repeat protein in this bacteria. Catalyzes the first step in glycosylation by transferring N-acetylglucosamine from UDP-GlcNAc to serine residues in the substrate protein. Part of the accessory SecA2/SecY2 system specifically required to export serine-rich repeat cell wall proteins usually encoded upstream in the same operon.</text>
</comment>
<dbReference type="Proteomes" id="UP001199710">
    <property type="component" value="Unassembled WGS sequence"/>
</dbReference>
<comment type="subunit">
    <text evidence="11">Forms a heterotetramer with 2 subunits each of GtfA and GtfB. Part of the accessory SecA2/SecY2 protein translocation apparatus.</text>
</comment>
<feature type="domain" description="GtfA extended beta-sheet meander" evidence="12">
    <location>
        <begin position="100"/>
        <end position="194"/>
    </location>
</feature>
<proteinExistence type="inferred from homology"/>
<evidence type="ECO:0000256" key="6">
    <source>
        <dbReference type="ARBA" id="ARBA00022676"/>
    </source>
</evidence>